<feature type="signal peptide" evidence="7">
    <location>
        <begin position="1"/>
        <end position="20"/>
    </location>
</feature>
<evidence type="ECO:0000313" key="9">
    <source>
        <dbReference type="Proteomes" id="UP000092177"/>
    </source>
</evidence>
<dbReference type="Gene3D" id="1.10.287.410">
    <property type="match status" value="1"/>
</dbReference>
<keyword evidence="3 8" id="KW-0121">Carboxypeptidase</keyword>
<dbReference type="GO" id="GO:0000324">
    <property type="term" value="C:fungal-type vacuole"/>
    <property type="evidence" value="ECO:0007669"/>
    <property type="project" value="TreeGrafter"/>
</dbReference>
<dbReference type="PROSITE" id="PS00560">
    <property type="entry name" value="CARBOXYPEPT_SER_HIS"/>
    <property type="match status" value="1"/>
</dbReference>
<keyword evidence="4" id="KW-0645">Protease</keyword>
<dbReference type="RefSeq" id="XP_018151316.1">
    <property type="nucleotide sequence ID" value="XM_018308998.1"/>
</dbReference>
<keyword evidence="7" id="KW-0732">Signal</keyword>
<feature type="chain" id="PRO_5008601022" description="carboxypeptidase C" evidence="7">
    <location>
        <begin position="21"/>
        <end position="457"/>
    </location>
</feature>
<evidence type="ECO:0000256" key="4">
    <source>
        <dbReference type="ARBA" id="ARBA00022670"/>
    </source>
</evidence>
<sequence length="457" mass="49872">MSKLLRLFTCFVALAAWASAAGTFRVREPPESLCPTAGDGMVGYYDFDDDAKHLFFWFAESRGDPANDPLVLWMSGGPGASSVAFGLFEELGPCLIEKPGAAKGNQYAWNSNANVLFVDQPVRVGYSYSDDPVKTLAEATEDMYRFLAAFIAEYPRFASQDFYIIGESFGGTWVPALARAIDYKQSSPMAHLVRATSAGNASRPINLKGIGLGNAQLSQALQWPGFYPTGCGGEEPLFNATACAAMEAGMAECVAMLEICAGSADVCGPVLDRCRRQSVFLILETGLNPYDFRKPCKVPGLCFEEAVWVEEYLNSTGAREALGVPLDVQFNNVDEELGADFLASGDMAVDPIGWVEDLLDKTTGTQEYRVLIYAGNKDWFCNAEGERRMADGIRWEHQSSFQAARARDWSVRGHVAGNLKEYGRLAFAEVYDAGHMVPADKPEEALFLINSWLGGSL</sequence>
<keyword evidence="6" id="KW-0325">Glycoprotein</keyword>
<dbReference type="PANTHER" id="PTHR11802">
    <property type="entry name" value="SERINE PROTEASE FAMILY S10 SERINE CARBOXYPEPTIDASE"/>
    <property type="match status" value="1"/>
</dbReference>
<keyword evidence="9" id="KW-1185">Reference proteome</keyword>
<dbReference type="GeneID" id="28873105"/>
<keyword evidence="5" id="KW-0378">Hydrolase</keyword>
<name>A0A1B7XSP1_COLHI</name>
<dbReference type="OrthoDB" id="443318at2759"/>
<comment type="similarity">
    <text evidence="1">Belongs to the peptidase S10 family.</text>
</comment>
<dbReference type="KEGG" id="chig:CH63R_14024"/>
<evidence type="ECO:0000256" key="3">
    <source>
        <dbReference type="ARBA" id="ARBA00022645"/>
    </source>
</evidence>
<dbReference type="InterPro" id="IPR033124">
    <property type="entry name" value="Ser_caboxypep_his_AS"/>
</dbReference>
<dbReference type="Pfam" id="PF00450">
    <property type="entry name" value="Peptidase_S10"/>
    <property type="match status" value="1"/>
</dbReference>
<comment type="caution">
    <text evidence="8">The sequence shown here is derived from an EMBL/GenBank/DDBJ whole genome shotgun (WGS) entry which is preliminary data.</text>
</comment>
<dbReference type="InterPro" id="IPR029058">
    <property type="entry name" value="AB_hydrolase_fold"/>
</dbReference>
<evidence type="ECO:0000256" key="2">
    <source>
        <dbReference type="ARBA" id="ARBA00012446"/>
    </source>
</evidence>
<dbReference type="EC" id="3.4.16.5" evidence="2"/>
<dbReference type="SUPFAM" id="SSF53474">
    <property type="entry name" value="alpha/beta-Hydrolases"/>
    <property type="match status" value="1"/>
</dbReference>
<evidence type="ECO:0000256" key="1">
    <source>
        <dbReference type="ARBA" id="ARBA00009431"/>
    </source>
</evidence>
<dbReference type="AlphaFoldDB" id="A0A1B7XSP1"/>
<organism evidence="8 9">
    <name type="scientific">Colletotrichum higginsianum (strain IMI 349063)</name>
    <name type="common">Crucifer anthracnose fungus</name>
    <dbReference type="NCBI Taxonomy" id="759273"/>
    <lineage>
        <taxon>Eukaryota</taxon>
        <taxon>Fungi</taxon>
        <taxon>Dikarya</taxon>
        <taxon>Ascomycota</taxon>
        <taxon>Pezizomycotina</taxon>
        <taxon>Sordariomycetes</taxon>
        <taxon>Hypocreomycetidae</taxon>
        <taxon>Glomerellales</taxon>
        <taxon>Glomerellaceae</taxon>
        <taxon>Colletotrichum</taxon>
        <taxon>Colletotrichum destructivum species complex</taxon>
    </lineage>
</organism>
<evidence type="ECO:0000256" key="6">
    <source>
        <dbReference type="ARBA" id="ARBA00023180"/>
    </source>
</evidence>
<dbReference type="EMBL" id="LTAN01000010">
    <property type="protein sequence ID" value="OBR02798.1"/>
    <property type="molecule type" value="Genomic_DNA"/>
</dbReference>
<dbReference type="Gene3D" id="3.40.50.1820">
    <property type="entry name" value="alpha/beta hydrolase"/>
    <property type="match status" value="1"/>
</dbReference>
<dbReference type="VEuPathDB" id="FungiDB:CH63R_14024"/>
<proteinExistence type="inferred from homology"/>
<dbReference type="GO" id="GO:0006508">
    <property type="term" value="P:proteolysis"/>
    <property type="evidence" value="ECO:0007669"/>
    <property type="project" value="UniProtKB-KW"/>
</dbReference>
<gene>
    <name evidence="8" type="ORF">CH63R_14024</name>
</gene>
<accession>A0A1B7XSP1</accession>
<evidence type="ECO:0000256" key="5">
    <source>
        <dbReference type="ARBA" id="ARBA00022801"/>
    </source>
</evidence>
<evidence type="ECO:0000313" key="8">
    <source>
        <dbReference type="EMBL" id="OBR02798.1"/>
    </source>
</evidence>
<dbReference type="PRINTS" id="PR00724">
    <property type="entry name" value="CRBOXYPTASEC"/>
</dbReference>
<dbReference type="GO" id="GO:0004185">
    <property type="term" value="F:serine-type carboxypeptidase activity"/>
    <property type="evidence" value="ECO:0007669"/>
    <property type="project" value="UniProtKB-EC"/>
</dbReference>
<dbReference type="InterPro" id="IPR001563">
    <property type="entry name" value="Peptidase_S10"/>
</dbReference>
<evidence type="ECO:0000256" key="7">
    <source>
        <dbReference type="SAM" id="SignalP"/>
    </source>
</evidence>
<dbReference type="PANTHER" id="PTHR11802:SF113">
    <property type="entry name" value="SERINE CARBOXYPEPTIDASE CTSA-4.1"/>
    <property type="match status" value="1"/>
</dbReference>
<dbReference type="Proteomes" id="UP000092177">
    <property type="component" value="Chromosome 10"/>
</dbReference>
<reference evidence="9" key="1">
    <citation type="journal article" date="2017" name="BMC Genomics">
        <title>Gapless genome assembly of Colletotrichum higginsianum reveals chromosome structure and association of transposable elements with secondary metabolite gene clusters.</title>
        <authorList>
            <person name="Dallery J.-F."/>
            <person name="Lapalu N."/>
            <person name="Zampounis A."/>
            <person name="Pigne S."/>
            <person name="Luyten I."/>
            <person name="Amselem J."/>
            <person name="Wittenberg A.H.J."/>
            <person name="Zhou S."/>
            <person name="de Queiroz M.V."/>
            <person name="Robin G.P."/>
            <person name="Auger A."/>
            <person name="Hainaut M."/>
            <person name="Henrissat B."/>
            <person name="Kim K.-T."/>
            <person name="Lee Y.-H."/>
            <person name="Lespinet O."/>
            <person name="Schwartz D.C."/>
            <person name="Thon M.R."/>
            <person name="O'Connell R.J."/>
        </authorList>
    </citation>
    <scope>NUCLEOTIDE SEQUENCE [LARGE SCALE GENOMIC DNA]</scope>
    <source>
        <strain evidence="9">IMI 349063</strain>
    </source>
</reference>
<protein>
    <recommendedName>
        <fullName evidence="2">carboxypeptidase C</fullName>
        <ecNumber evidence="2">3.4.16.5</ecNumber>
    </recommendedName>
</protein>